<comment type="similarity">
    <text evidence="6">Belongs to the peroxidase family.</text>
</comment>
<evidence type="ECO:0000259" key="8">
    <source>
        <dbReference type="PROSITE" id="PS50873"/>
    </source>
</evidence>
<evidence type="ECO:0000256" key="2">
    <source>
        <dbReference type="ARBA" id="ARBA00022617"/>
    </source>
</evidence>
<dbReference type="InterPro" id="IPR002016">
    <property type="entry name" value="Haem_peroxidase"/>
</dbReference>
<evidence type="ECO:0000313" key="10">
    <source>
        <dbReference type="Proteomes" id="UP001362999"/>
    </source>
</evidence>
<dbReference type="PROSITE" id="PS50873">
    <property type="entry name" value="PEROXIDASE_4"/>
    <property type="match status" value="1"/>
</dbReference>
<evidence type="ECO:0000256" key="4">
    <source>
        <dbReference type="ARBA" id="ARBA00023002"/>
    </source>
</evidence>
<evidence type="ECO:0000256" key="3">
    <source>
        <dbReference type="ARBA" id="ARBA00022723"/>
    </source>
</evidence>
<evidence type="ECO:0000256" key="5">
    <source>
        <dbReference type="ARBA" id="ARBA00023004"/>
    </source>
</evidence>
<dbReference type="GO" id="GO:0004601">
    <property type="term" value="F:peroxidase activity"/>
    <property type="evidence" value="ECO:0007669"/>
    <property type="project" value="UniProtKB-KW"/>
</dbReference>
<dbReference type="SUPFAM" id="SSF48113">
    <property type="entry name" value="Heme-dependent peroxidases"/>
    <property type="match status" value="1"/>
</dbReference>
<dbReference type="PANTHER" id="PTHR31356:SF53">
    <property type="entry name" value="HEME PEROXIDASE"/>
    <property type="match status" value="1"/>
</dbReference>
<dbReference type="EMBL" id="JAWWNJ010000097">
    <property type="protein sequence ID" value="KAK6996438.1"/>
    <property type="molecule type" value="Genomic_DNA"/>
</dbReference>
<dbReference type="InterPro" id="IPR044831">
    <property type="entry name" value="Ccp1-like"/>
</dbReference>
<keyword evidence="5" id="KW-0408">Iron</keyword>
<feature type="chain" id="PRO_5043111197" description="Peroxidase" evidence="7">
    <location>
        <begin position="20"/>
        <end position="536"/>
    </location>
</feature>
<evidence type="ECO:0000313" key="9">
    <source>
        <dbReference type="EMBL" id="KAK6996438.1"/>
    </source>
</evidence>
<feature type="domain" description="Plant heme peroxidase family profile" evidence="8">
    <location>
        <begin position="48"/>
        <end position="339"/>
    </location>
</feature>
<dbReference type="PANTHER" id="PTHR31356">
    <property type="entry name" value="THYLAKOID LUMENAL 29 KDA PROTEIN, CHLOROPLASTIC-RELATED"/>
    <property type="match status" value="1"/>
</dbReference>
<dbReference type="GO" id="GO:0000302">
    <property type="term" value="P:response to reactive oxygen species"/>
    <property type="evidence" value="ECO:0007669"/>
    <property type="project" value="TreeGrafter"/>
</dbReference>
<gene>
    <name evidence="9" type="ORF">R3P38DRAFT_3329471</name>
</gene>
<dbReference type="GO" id="GO:0034599">
    <property type="term" value="P:cellular response to oxidative stress"/>
    <property type="evidence" value="ECO:0007669"/>
    <property type="project" value="InterPro"/>
</dbReference>
<keyword evidence="4 7" id="KW-0560">Oxidoreductase</keyword>
<keyword evidence="1 7" id="KW-0575">Peroxidase</keyword>
<proteinExistence type="inferred from homology"/>
<evidence type="ECO:0000256" key="7">
    <source>
        <dbReference type="RuleBase" id="RU363051"/>
    </source>
</evidence>
<dbReference type="InterPro" id="IPR010255">
    <property type="entry name" value="Haem_peroxidase_sf"/>
</dbReference>
<dbReference type="GO" id="GO:0046872">
    <property type="term" value="F:metal ion binding"/>
    <property type="evidence" value="ECO:0007669"/>
    <property type="project" value="UniProtKB-UniRule"/>
</dbReference>
<keyword evidence="10" id="KW-1185">Reference proteome</keyword>
<dbReference type="Pfam" id="PF00141">
    <property type="entry name" value="peroxidase"/>
    <property type="match status" value="1"/>
</dbReference>
<name>A0AAW0A0F7_9AGAR</name>
<organism evidence="9 10">
    <name type="scientific">Favolaschia claudopus</name>
    <dbReference type="NCBI Taxonomy" id="2862362"/>
    <lineage>
        <taxon>Eukaryota</taxon>
        <taxon>Fungi</taxon>
        <taxon>Dikarya</taxon>
        <taxon>Basidiomycota</taxon>
        <taxon>Agaricomycotina</taxon>
        <taxon>Agaricomycetes</taxon>
        <taxon>Agaricomycetidae</taxon>
        <taxon>Agaricales</taxon>
        <taxon>Marasmiineae</taxon>
        <taxon>Mycenaceae</taxon>
        <taxon>Favolaschia</taxon>
    </lineage>
</organism>
<dbReference type="EC" id="1.11.1.-" evidence="7"/>
<dbReference type="AlphaFoldDB" id="A0AAW0A0F7"/>
<accession>A0AAW0A0F7</accession>
<dbReference type="GO" id="GO:0020037">
    <property type="term" value="F:heme binding"/>
    <property type="evidence" value="ECO:0007669"/>
    <property type="project" value="UniProtKB-UniRule"/>
</dbReference>
<keyword evidence="2" id="KW-0349">Heme</keyword>
<keyword evidence="3" id="KW-0479">Metal-binding</keyword>
<sequence>MRSFRLALLTSTCLATSYAYIWPSPMLDELESTLYEILPSAASTISAFIQPCDTFTGIALDDTTGLGTGRSNIADWVRTAYHDMATHNVADGTGGLDASIRFEEEQARAENVGNGFSNTINVLAGFSTRYTSIADTIALGLVFGVEFCGGPRVPFRGGRIDATEPNLPGVPEPEQTLDSHIASFARQGFTQEEMIGLVACGHTFGGVQHAPFHDIVPELNDSDNTASVAHFDTTDVHFDNNIATEYMAGTTKNPLVVGFNATTNSDKRIFGSDGNVTMRSFADSPKLFASRCSELFARMIDTVPKGVQLSEVITPLPVKPGRIEFTLDGDILQFTGDVRFWNLPSNPNRVALLLWSDHLGATHNSTLLPSLISTTDYPQGVATYYTLGAEDFSGISLDAKAGIVNMRFMLDGELQTQQDTEAGVDFAVQDAVVFSTSSCFFENNETARYNMAVRNTAKVKSVYIETEMRDSSSHIGVTETDFFSPDPNAPVNAAYTIWTLNVAGSGFNRYVGAEIDGVKYTVLQLLSLFALPSCTS</sequence>
<protein>
    <recommendedName>
        <fullName evidence="7">Peroxidase</fullName>
        <ecNumber evidence="7">1.11.1.-</ecNumber>
    </recommendedName>
</protein>
<dbReference type="Proteomes" id="UP001362999">
    <property type="component" value="Unassembled WGS sequence"/>
</dbReference>
<evidence type="ECO:0000256" key="1">
    <source>
        <dbReference type="ARBA" id="ARBA00022559"/>
    </source>
</evidence>
<dbReference type="GO" id="GO:0042744">
    <property type="term" value="P:hydrogen peroxide catabolic process"/>
    <property type="evidence" value="ECO:0007669"/>
    <property type="project" value="TreeGrafter"/>
</dbReference>
<evidence type="ECO:0000256" key="6">
    <source>
        <dbReference type="RuleBase" id="RU004241"/>
    </source>
</evidence>
<dbReference type="Gene3D" id="1.10.520.10">
    <property type="match status" value="1"/>
</dbReference>
<reference evidence="9 10" key="1">
    <citation type="journal article" date="2024" name="J Genomics">
        <title>Draft genome sequencing and assembly of Favolaschia claudopus CIRM-BRFM 2984 isolated from oak limbs.</title>
        <authorList>
            <person name="Navarro D."/>
            <person name="Drula E."/>
            <person name="Chaduli D."/>
            <person name="Cazenave R."/>
            <person name="Ahrendt S."/>
            <person name="Wang J."/>
            <person name="Lipzen A."/>
            <person name="Daum C."/>
            <person name="Barry K."/>
            <person name="Grigoriev I.V."/>
            <person name="Favel A."/>
            <person name="Rosso M.N."/>
            <person name="Martin F."/>
        </authorList>
    </citation>
    <scope>NUCLEOTIDE SEQUENCE [LARGE SCALE GENOMIC DNA]</scope>
    <source>
        <strain evidence="9 10">CIRM-BRFM 2984</strain>
    </source>
</reference>
<dbReference type="Gene3D" id="1.10.420.10">
    <property type="entry name" value="Peroxidase, domain 2"/>
    <property type="match status" value="1"/>
</dbReference>
<keyword evidence="7" id="KW-0732">Signal</keyword>
<comment type="caution">
    <text evidence="9">The sequence shown here is derived from an EMBL/GenBank/DDBJ whole genome shotgun (WGS) entry which is preliminary data.</text>
</comment>
<feature type="signal peptide" evidence="7">
    <location>
        <begin position="1"/>
        <end position="19"/>
    </location>
</feature>